<proteinExistence type="inferred from homology"/>
<dbReference type="Proteomes" id="UP000001542">
    <property type="component" value="Unassembled WGS sequence"/>
</dbReference>
<dbReference type="OMA" id="GNDHETH"/>
<dbReference type="NCBIfam" id="TIGR04336">
    <property type="entry name" value="AmmeMemoSam_B"/>
    <property type="match status" value="1"/>
</dbReference>
<protein>
    <submittedName>
        <fullName evidence="2">Uncharacterized protein</fullName>
    </submittedName>
</protein>
<dbReference type="HAMAP" id="MF_00055">
    <property type="entry name" value="MEMO1"/>
    <property type="match status" value="1"/>
</dbReference>
<dbReference type="VEuPathDB" id="TrichDB:TVAG_202120"/>
<dbReference type="PANTHER" id="PTHR11060">
    <property type="entry name" value="PROTEIN MEMO1"/>
    <property type="match status" value="1"/>
</dbReference>
<dbReference type="VEuPathDB" id="TrichDB:TVAGG3_0201620"/>
<gene>
    <name evidence="2" type="ORF">TVAG_202120</name>
</gene>
<accession>A2DWN3</accession>
<evidence type="ECO:0000313" key="3">
    <source>
        <dbReference type="Proteomes" id="UP000001542"/>
    </source>
</evidence>
<dbReference type="Pfam" id="PF01875">
    <property type="entry name" value="Memo"/>
    <property type="match status" value="1"/>
</dbReference>
<reference evidence="2" key="2">
    <citation type="journal article" date="2007" name="Science">
        <title>Draft genome sequence of the sexually transmitted pathogen Trichomonas vaginalis.</title>
        <authorList>
            <person name="Carlton J.M."/>
            <person name="Hirt R.P."/>
            <person name="Silva J.C."/>
            <person name="Delcher A.L."/>
            <person name="Schatz M."/>
            <person name="Zhao Q."/>
            <person name="Wortman J.R."/>
            <person name="Bidwell S.L."/>
            <person name="Alsmark U.C.M."/>
            <person name="Besteiro S."/>
            <person name="Sicheritz-Ponten T."/>
            <person name="Noel C.J."/>
            <person name="Dacks J.B."/>
            <person name="Foster P.G."/>
            <person name="Simillion C."/>
            <person name="Van de Peer Y."/>
            <person name="Miranda-Saavedra D."/>
            <person name="Barton G.J."/>
            <person name="Westrop G.D."/>
            <person name="Mueller S."/>
            <person name="Dessi D."/>
            <person name="Fiori P.L."/>
            <person name="Ren Q."/>
            <person name="Paulsen I."/>
            <person name="Zhang H."/>
            <person name="Bastida-Corcuera F.D."/>
            <person name="Simoes-Barbosa A."/>
            <person name="Brown M.T."/>
            <person name="Hayes R.D."/>
            <person name="Mukherjee M."/>
            <person name="Okumura C.Y."/>
            <person name="Schneider R."/>
            <person name="Smith A.J."/>
            <person name="Vanacova S."/>
            <person name="Villalvazo M."/>
            <person name="Haas B.J."/>
            <person name="Pertea M."/>
            <person name="Feldblyum T.V."/>
            <person name="Utterback T.R."/>
            <person name="Shu C.L."/>
            <person name="Osoegawa K."/>
            <person name="de Jong P.J."/>
            <person name="Hrdy I."/>
            <person name="Horvathova L."/>
            <person name="Zubacova Z."/>
            <person name="Dolezal P."/>
            <person name="Malik S.B."/>
            <person name="Logsdon J.M. Jr."/>
            <person name="Henze K."/>
            <person name="Gupta A."/>
            <person name="Wang C.C."/>
            <person name="Dunne R.L."/>
            <person name="Upcroft J.A."/>
            <person name="Upcroft P."/>
            <person name="White O."/>
            <person name="Salzberg S.L."/>
            <person name="Tang P."/>
            <person name="Chiu C.-H."/>
            <person name="Lee Y.-S."/>
            <person name="Embley T.M."/>
            <person name="Coombs G.H."/>
            <person name="Mottram J.C."/>
            <person name="Tachezy J."/>
            <person name="Fraser-Liggett C.M."/>
            <person name="Johnson P.J."/>
        </authorList>
    </citation>
    <scope>NUCLEOTIDE SEQUENCE [LARGE SCALE GENOMIC DNA]</scope>
    <source>
        <strain evidence="2">G3</strain>
    </source>
</reference>
<dbReference type="eggNOG" id="KOG3086">
    <property type="taxonomic scope" value="Eukaryota"/>
</dbReference>
<keyword evidence="3" id="KW-1185">Reference proteome</keyword>
<dbReference type="FunCoup" id="A2DWN3">
    <property type="interactions" value="237"/>
</dbReference>
<dbReference type="KEGG" id="tva:4773219"/>
<organism evidence="2 3">
    <name type="scientific">Trichomonas vaginalis (strain ATCC PRA-98 / G3)</name>
    <dbReference type="NCBI Taxonomy" id="412133"/>
    <lineage>
        <taxon>Eukaryota</taxon>
        <taxon>Metamonada</taxon>
        <taxon>Parabasalia</taxon>
        <taxon>Trichomonadida</taxon>
        <taxon>Trichomonadidae</taxon>
        <taxon>Trichomonas</taxon>
    </lineage>
</organism>
<dbReference type="InParanoid" id="A2DWN3"/>
<reference evidence="2" key="1">
    <citation type="submission" date="2006-10" db="EMBL/GenBank/DDBJ databases">
        <authorList>
            <person name="Amadeo P."/>
            <person name="Zhao Q."/>
            <person name="Wortman J."/>
            <person name="Fraser-Liggett C."/>
            <person name="Carlton J."/>
        </authorList>
    </citation>
    <scope>NUCLEOTIDE SEQUENCE</scope>
    <source>
        <strain evidence="2">G3</strain>
    </source>
</reference>
<dbReference type="RefSeq" id="XP_001327441.1">
    <property type="nucleotide sequence ID" value="XM_001327406.1"/>
</dbReference>
<dbReference type="CDD" id="cd07361">
    <property type="entry name" value="MEMO_like"/>
    <property type="match status" value="1"/>
</dbReference>
<dbReference type="OrthoDB" id="417112at2759"/>
<sequence>MLQPLAFADAWYPTGKSLENLFTTLFSNVKDKPIEGKVKAVISPHAGYRHCAETASHAFATIDPSLYSRVIIMGPSHRLPIDYCTISEAKSFETPTRSLEIDPIAEELTSKYGSIFKKLSIETSNREHSLELMLPWIDYIFKGKNVTVVPIMVGHLDQTKLEQAVSALKPYINDPSTLLVISSDFTHWGSRFSYTYLPEKDGEIWEKISAIDHGAMEAISTCKAKNFQDYIKSTRATICGRNPITIAMMAFDKPYRVDWPHYSQSSHAKNMADSSVSYAGGVIRFV</sequence>
<dbReference type="Gene3D" id="3.40.830.10">
    <property type="entry name" value="LigB-like"/>
    <property type="match status" value="1"/>
</dbReference>
<dbReference type="InterPro" id="IPR002737">
    <property type="entry name" value="MEMO1_fam"/>
</dbReference>
<evidence type="ECO:0000313" key="2">
    <source>
        <dbReference type="EMBL" id="EAY15218.1"/>
    </source>
</evidence>
<dbReference type="STRING" id="5722.A2DWN3"/>
<name>A2DWN3_TRIV3</name>
<dbReference type="AlphaFoldDB" id="A2DWN3"/>
<dbReference type="SMR" id="A2DWN3"/>
<dbReference type="EMBL" id="DS113259">
    <property type="protein sequence ID" value="EAY15218.1"/>
    <property type="molecule type" value="Genomic_DNA"/>
</dbReference>
<dbReference type="PANTHER" id="PTHR11060:SF0">
    <property type="entry name" value="PROTEIN MEMO1"/>
    <property type="match status" value="1"/>
</dbReference>
<evidence type="ECO:0000256" key="1">
    <source>
        <dbReference type="ARBA" id="ARBA00006315"/>
    </source>
</evidence>
<comment type="similarity">
    <text evidence="1">Belongs to the MEMO1 family.</text>
</comment>